<dbReference type="HOGENOM" id="CLU_090336_11_2_10"/>
<dbReference type="STRING" id="517417.Cpar_1224"/>
<dbReference type="OrthoDB" id="1467655at2"/>
<gene>
    <name evidence="3" type="ordered locus">Cpar_1224</name>
</gene>
<dbReference type="EMBL" id="CP001099">
    <property type="protein sequence ID" value="ACF11629.1"/>
    <property type="molecule type" value="Genomic_DNA"/>
</dbReference>
<dbReference type="Proteomes" id="UP000008811">
    <property type="component" value="Chromosome"/>
</dbReference>
<dbReference type="KEGG" id="cpc:Cpar_1224"/>
<reference evidence="3" key="1">
    <citation type="submission" date="2008-06" db="EMBL/GenBank/DDBJ databases">
        <title>Complete sequence of Chlorobaculum parvum NCIB 8327.</title>
        <authorList>
            <consortium name="US DOE Joint Genome Institute"/>
            <person name="Lucas S."/>
            <person name="Copeland A."/>
            <person name="Lapidus A."/>
            <person name="Glavina del Rio T."/>
            <person name="Dalin E."/>
            <person name="Tice H."/>
            <person name="Bruce D."/>
            <person name="Goodwin L."/>
            <person name="Pitluck S."/>
            <person name="Schmutz J."/>
            <person name="Larimer F."/>
            <person name="Land M."/>
            <person name="Hauser L."/>
            <person name="Kyrpides N."/>
            <person name="Mikhailova N."/>
            <person name="Zhao F."/>
            <person name="Li T."/>
            <person name="Liu Z."/>
            <person name="Overmann J."/>
            <person name="Bryant D.A."/>
            <person name="Richardson P."/>
        </authorList>
    </citation>
    <scope>NUCLEOTIDE SEQUENCE [LARGE SCALE GENOMIC DNA]</scope>
    <source>
        <strain evidence="3">NCIB 8327</strain>
    </source>
</reference>
<sequence>MSYYRFSLPSQLSFADQLRRWVATLSSIEGYGEQFSSVLWLTVHEAFVNAVLHGNQSDPEQPVVMLFESGWKGGARFLGVQIRDFGKGFDPAPQLAATRSEAARSRPCGRGLLLMNHYAANLTVERLPDGCVVLMRYIPY</sequence>
<dbReference type="GO" id="GO:0004674">
    <property type="term" value="F:protein serine/threonine kinase activity"/>
    <property type="evidence" value="ECO:0007669"/>
    <property type="project" value="UniProtKB-KW"/>
</dbReference>
<dbReference type="eggNOG" id="COG2172">
    <property type="taxonomic scope" value="Bacteria"/>
</dbReference>
<dbReference type="CDD" id="cd16936">
    <property type="entry name" value="HATPase_RsbW-like"/>
    <property type="match status" value="1"/>
</dbReference>
<dbReference type="InterPro" id="IPR036890">
    <property type="entry name" value="HATPase_C_sf"/>
</dbReference>
<dbReference type="PANTHER" id="PTHR35526">
    <property type="entry name" value="ANTI-SIGMA-F FACTOR RSBW-RELATED"/>
    <property type="match status" value="1"/>
</dbReference>
<dbReference type="InterPro" id="IPR003594">
    <property type="entry name" value="HATPase_dom"/>
</dbReference>
<dbReference type="RefSeq" id="WP_012502462.1">
    <property type="nucleotide sequence ID" value="NC_011027.1"/>
</dbReference>
<dbReference type="Gene3D" id="3.30.565.10">
    <property type="entry name" value="Histidine kinase-like ATPase, C-terminal domain"/>
    <property type="match status" value="1"/>
</dbReference>
<feature type="domain" description="Histidine kinase/HSP90-like ATPase" evidence="2">
    <location>
        <begin position="12"/>
        <end position="136"/>
    </location>
</feature>
<keyword evidence="1 3" id="KW-0418">Kinase</keyword>
<evidence type="ECO:0000313" key="4">
    <source>
        <dbReference type="Proteomes" id="UP000008811"/>
    </source>
</evidence>
<organism evidence="3 4">
    <name type="scientific">Chlorobaculum parvum (strain DSM 263 / NCIMB 8327)</name>
    <name type="common">Chlorobium vibrioforme subsp. thiosulfatophilum</name>
    <dbReference type="NCBI Taxonomy" id="517417"/>
    <lineage>
        <taxon>Bacteria</taxon>
        <taxon>Pseudomonadati</taxon>
        <taxon>Chlorobiota</taxon>
        <taxon>Chlorobiia</taxon>
        <taxon>Chlorobiales</taxon>
        <taxon>Chlorobiaceae</taxon>
        <taxon>Chlorobaculum</taxon>
    </lineage>
</organism>
<protein>
    <submittedName>
        <fullName evidence="3">Anti-sigma regulatory factor, serine/threonine protein kinase</fullName>
    </submittedName>
</protein>
<dbReference type="Pfam" id="PF13581">
    <property type="entry name" value="HATPase_c_2"/>
    <property type="match status" value="1"/>
</dbReference>
<keyword evidence="1 3" id="KW-0808">Transferase</keyword>
<proteinExistence type="predicted"/>
<evidence type="ECO:0000313" key="3">
    <source>
        <dbReference type="EMBL" id="ACF11629.1"/>
    </source>
</evidence>
<dbReference type="InterPro" id="IPR050267">
    <property type="entry name" value="Anti-sigma-factor_SerPK"/>
</dbReference>
<keyword evidence="1 3" id="KW-0723">Serine/threonine-protein kinase</keyword>
<name>B3QNX6_CHLP8</name>
<accession>B3QNX6</accession>
<evidence type="ECO:0000256" key="1">
    <source>
        <dbReference type="ARBA" id="ARBA00022527"/>
    </source>
</evidence>
<evidence type="ECO:0000259" key="2">
    <source>
        <dbReference type="Pfam" id="PF13581"/>
    </source>
</evidence>
<dbReference type="AlphaFoldDB" id="B3QNX6"/>
<dbReference type="PANTHER" id="PTHR35526:SF3">
    <property type="entry name" value="ANTI-SIGMA-F FACTOR RSBW"/>
    <property type="match status" value="1"/>
</dbReference>
<keyword evidence="4" id="KW-1185">Reference proteome</keyword>
<dbReference type="SUPFAM" id="SSF55874">
    <property type="entry name" value="ATPase domain of HSP90 chaperone/DNA topoisomerase II/histidine kinase"/>
    <property type="match status" value="1"/>
</dbReference>